<evidence type="ECO:0000256" key="5">
    <source>
        <dbReference type="SAM" id="Phobius"/>
    </source>
</evidence>
<dbReference type="Proteomes" id="UP000593842">
    <property type="component" value="Chromosome"/>
</dbReference>
<evidence type="ECO:0000256" key="4">
    <source>
        <dbReference type="ARBA" id="ARBA00023136"/>
    </source>
</evidence>
<evidence type="ECO:0000313" key="6">
    <source>
        <dbReference type="EMBL" id="BCL57291.1"/>
    </source>
</evidence>
<dbReference type="InterPro" id="IPR006480">
    <property type="entry name" value="Phage_holin_4_1"/>
</dbReference>
<keyword evidence="3 5" id="KW-1133">Transmembrane helix</keyword>
<dbReference type="GO" id="GO:0016020">
    <property type="term" value="C:membrane"/>
    <property type="evidence" value="ECO:0007669"/>
    <property type="project" value="UniProtKB-SubCell"/>
</dbReference>
<proteinExistence type="predicted"/>
<evidence type="ECO:0000256" key="3">
    <source>
        <dbReference type="ARBA" id="ARBA00022989"/>
    </source>
</evidence>
<evidence type="ECO:0008006" key="8">
    <source>
        <dbReference type="Google" id="ProtNLM"/>
    </source>
</evidence>
<feature type="transmembrane region" description="Helical" evidence="5">
    <location>
        <begin position="68"/>
        <end position="84"/>
    </location>
</feature>
<dbReference type="EMBL" id="AP024085">
    <property type="protein sequence ID" value="BCL57291.1"/>
    <property type="molecule type" value="Genomic_DNA"/>
</dbReference>
<dbReference type="GeneID" id="70579434"/>
<evidence type="ECO:0000256" key="2">
    <source>
        <dbReference type="ARBA" id="ARBA00022692"/>
    </source>
</evidence>
<accession>A0A7I8DXE7</accession>
<protein>
    <recommendedName>
        <fullName evidence="8">Holin</fullName>
    </recommendedName>
</protein>
<reference evidence="7" key="1">
    <citation type="submission" date="2020-09" db="EMBL/GenBank/DDBJ databases">
        <title>Complete genome sequencing of Faecalibacillus intestinalis strain 14EGH31.</title>
        <authorList>
            <person name="Sakamoto M."/>
            <person name="Murakami T."/>
            <person name="Mori H."/>
        </authorList>
    </citation>
    <scope>NUCLEOTIDE SEQUENCE [LARGE SCALE GENOMIC DNA]</scope>
    <source>
        <strain evidence="7">14EGH31</strain>
    </source>
</reference>
<evidence type="ECO:0000313" key="7">
    <source>
        <dbReference type="Proteomes" id="UP000593842"/>
    </source>
</evidence>
<sequence length="150" mass="17032">MMNRFIEHIGNLYSIILTILTLFLGEHWILFMVLLLLNIIDTLTGWIKSRINNKENSMAGLKGIMKKLVQWILVLLAFVIPVCFKELGAVINIDLSILAFLGWYVLASLIINEYRSILENLVEAGCDVPQVLVKGLEVASKKIDNFNENE</sequence>
<keyword evidence="2 5" id="KW-0812">Transmembrane</keyword>
<dbReference type="NCBIfam" id="TIGR01593">
    <property type="entry name" value="holin_tox_secr"/>
    <property type="match status" value="1"/>
</dbReference>
<feature type="transmembrane region" description="Helical" evidence="5">
    <location>
        <begin position="90"/>
        <end position="111"/>
    </location>
</feature>
<dbReference type="RefSeq" id="WP_318030069.1">
    <property type="nucleotide sequence ID" value="NZ_AP024085.1"/>
</dbReference>
<gene>
    <name evidence="6" type="ORF">Fi14EGH31_10030</name>
</gene>
<name>A0A7I8DXE7_9FIRM</name>
<organism evidence="6 7">
    <name type="scientific">Faecalibacillus intestinalis</name>
    <dbReference type="NCBI Taxonomy" id="1982626"/>
    <lineage>
        <taxon>Bacteria</taxon>
        <taxon>Bacillati</taxon>
        <taxon>Bacillota</taxon>
        <taxon>Erysipelotrichia</taxon>
        <taxon>Erysipelotrichales</taxon>
        <taxon>Coprobacillaceae</taxon>
        <taxon>Faecalibacillus</taxon>
    </lineage>
</organism>
<keyword evidence="4 5" id="KW-0472">Membrane</keyword>
<dbReference type="Pfam" id="PF05105">
    <property type="entry name" value="Phage_holin_4_1"/>
    <property type="match status" value="1"/>
</dbReference>
<dbReference type="KEGG" id="fit:Fi14EGH31_10030"/>
<comment type="subcellular location">
    <subcellularLocation>
        <location evidence="1">Membrane</location>
        <topology evidence="1">Multi-pass membrane protein</topology>
    </subcellularLocation>
</comment>
<evidence type="ECO:0000256" key="1">
    <source>
        <dbReference type="ARBA" id="ARBA00004141"/>
    </source>
</evidence>
<dbReference type="AlphaFoldDB" id="A0A7I8DXE7"/>